<dbReference type="EMBL" id="FQVN01000001">
    <property type="protein sequence ID" value="SHE70125.1"/>
    <property type="molecule type" value="Genomic_DNA"/>
</dbReference>
<dbReference type="Proteomes" id="UP000184501">
    <property type="component" value="Unassembled WGS sequence"/>
</dbReference>
<gene>
    <name evidence="1" type="ORF">SAMN05444320_101820</name>
</gene>
<protein>
    <recommendedName>
        <fullName evidence="3">Glycolipid-binding</fullName>
    </recommendedName>
</protein>
<dbReference type="AlphaFoldDB" id="A0A1M4VMN9"/>
<evidence type="ECO:0000313" key="1">
    <source>
        <dbReference type="EMBL" id="SHE70125.1"/>
    </source>
</evidence>
<sequence>MSADRRAVLATWQGAETPRLESARLVLNGTGRLRAAGRAVAAAGETAAYSAYYELLVDETGATRRLLVGTTTEDDERHLSLSRGDDGFWLVDRRNGDVERAAFAGASDVDVRDSVLFNTLPVRRLDLHREPGEFSFPVVWVSLPDLSVSLVRQTYRTVSVVGQGTTGAVVHFASGSFTSEIVFDADGVVVDYPGVARRV</sequence>
<dbReference type="InterPro" id="IPR009467">
    <property type="entry name" value="Glycolipid-bd_prot_put"/>
</dbReference>
<dbReference type="SUPFAM" id="SSF159275">
    <property type="entry name" value="PA1994-like"/>
    <property type="match status" value="1"/>
</dbReference>
<proteinExistence type="predicted"/>
<reference evidence="1 2" key="1">
    <citation type="submission" date="2016-11" db="EMBL/GenBank/DDBJ databases">
        <authorList>
            <person name="Jaros S."/>
            <person name="Januszkiewicz K."/>
            <person name="Wedrychowicz H."/>
        </authorList>
    </citation>
    <scope>NUCLEOTIDE SEQUENCE [LARGE SCALE GENOMIC DNA]</scope>
    <source>
        <strain evidence="1 2">DSM 44523</strain>
    </source>
</reference>
<dbReference type="RefSeq" id="WP_073479906.1">
    <property type="nucleotide sequence ID" value="NZ_FQVN01000001.1"/>
</dbReference>
<organism evidence="1 2">
    <name type="scientific">Streptoalloteichus hindustanus</name>
    <dbReference type="NCBI Taxonomy" id="2017"/>
    <lineage>
        <taxon>Bacteria</taxon>
        <taxon>Bacillati</taxon>
        <taxon>Actinomycetota</taxon>
        <taxon>Actinomycetes</taxon>
        <taxon>Pseudonocardiales</taxon>
        <taxon>Pseudonocardiaceae</taxon>
        <taxon>Streptoalloteichus</taxon>
    </lineage>
</organism>
<dbReference type="Pfam" id="PF06475">
    <property type="entry name" value="Glycolipid_bind"/>
    <property type="match status" value="1"/>
</dbReference>
<evidence type="ECO:0008006" key="3">
    <source>
        <dbReference type="Google" id="ProtNLM"/>
    </source>
</evidence>
<dbReference type="STRING" id="2017.SAMN05444320_101820"/>
<keyword evidence="2" id="KW-1185">Reference proteome</keyword>
<accession>A0A1M4VMN9</accession>
<name>A0A1M4VMN9_STRHI</name>
<evidence type="ECO:0000313" key="2">
    <source>
        <dbReference type="Proteomes" id="UP000184501"/>
    </source>
</evidence>